<dbReference type="Pfam" id="PF13673">
    <property type="entry name" value="Acetyltransf_10"/>
    <property type="match status" value="1"/>
</dbReference>
<gene>
    <name evidence="4" type="ORF">SAMN05216313_13940</name>
</gene>
<sequence length="147" mass="16642">MKIIEIQERTPALLQSLLEIWENSVRATHLFLSGPEIEQIKSYVPQALEAIPHLIVAVNENESPVGFMGIDGQKLEMLFISSGERGKGTGKQLINYGIQAYSVRELAVNEQNPLAKGFYEHMGFHVYQRTDHDEQGNPYPLLYMRLG</sequence>
<feature type="domain" description="N-acetyltransferase" evidence="3">
    <location>
        <begin position="4"/>
        <end position="147"/>
    </location>
</feature>
<dbReference type="PANTHER" id="PTHR43800">
    <property type="entry name" value="PEPTIDYL-LYSINE N-ACETYLTRANSFERASE YJAB"/>
    <property type="match status" value="1"/>
</dbReference>
<keyword evidence="2" id="KW-0012">Acyltransferase</keyword>
<dbReference type="Gene3D" id="3.40.630.30">
    <property type="match status" value="1"/>
</dbReference>
<protein>
    <submittedName>
        <fullName evidence="4">Putative acetyltransferase</fullName>
    </submittedName>
</protein>
<keyword evidence="1 4" id="KW-0808">Transferase</keyword>
<dbReference type="AlphaFoldDB" id="A0A1I0JZL0"/>
<keyword evidence="5" id="KW-1185">Reference proteome</keyword>
<evidence type="ECO:0000256" key="2">
    <source>
        <dbReference type="ARBA" id="ARBA00023315"/>
    </source>
</evidence>
<dbReference type="PANTHER" id="PTHR43800:SF1">
    <property type="entry name" value="PEPTIDYL-LYSINE N-ACETYLTRANSFERASE YJAB"/>
    <property type="match status" value="1"/>
</dbReference>
<evidence type="ECO:0000313" key="4">
    <source>
        <dbReference type="EMBL" id="SEU16334.1"/>
    </source>
</evidence>
<dbReference type="RefSeq" id="WP_092370493.1">
    <property type="nucleotide sequence ID" value="NZ_CAJJSN010000002.1"/>
</dbReference>
<dbReference type="InterPro" id="IPR016181">
    <property type="entry name" value="Acyl_CoA_acyltransferase"/>
</dbReference>
<dbReference type="Proteomes" id="UP000198508">
    <property type="component" value="Unassembled WGS sequence"/>
</dbReference>
<accession>A0A1I0JZL0</accession>
<evidence type="ECO:0000259" key="3">
    <source>
        <dbReference type="PROSITE" id="PS51186"/>
    </source>
</evidence>
<dbReference type="STRING" id="460384.SAMN05216313_13940"/>
<dbReference type="GO" id="GO:0016747">
    <property type="term" value="F:acyltransferase activity, transferring groups other than amino-acyl groups"/>
    <property type="evidence" value="ECO:0007669"/>
    <property type="project" value="InterPro"/>
</dbReference>
<evidence type="ECO:0000256" key="1">
    <source>
        <dbReference type="ARBA" id="ARBA00022679"/>
    </source>
</evidence>
<proteinExistence type="predicted"/>
<organism evidence="4 5">
    <name type="scientific">Enterocloster lavalensis</name>
    <dbReference type="NCBI Taxonomy" id="460384"/>
    <lineage>
        <taxon>Bacteria</taxon>
        <taxon>Bacillati</taxon>
        <taxon>Bacillota</taxon>
        <taxon>Clostridia</taxon>
        <taxon>Lachnospirales</taxon>
        <taxon>Lachnospiraceae</taxon>
        <taxon>Enterocloster</taxon>
    </lineage>
</organism>
<dbReference type="CDD" id="cd04301">
    <property type="entry name" value="NAT_SF"/>
    <property type="match status" value="1"/>
</dbReference>
<dbReference type="PROSITE" id="PS51186">
    <property type="entry name" value="GNAT"/>
    <property type="match status" value="1"/>
</dbReference>
<dbReference type="EMBL" id="FOIM01000039">
    <property type="protein sequence ID" value="SEU16334.1"/>
    <property type="molecule type" value="Genomic_DNA"/>
</dbReference>
<dbReference type="SUPFAM" id="SSF55729">
    <property type="entry name" value="Acyl-CoA N-acyltransferases (Nat)"/>
    <property type="match status" value="1"/>
</dbReference>
<evidence type="ECO:0000313" key="5">
    <source>
        <dbReference type="Proteomes" id="UP000198508"/>
    </source>
</evidence>
<dbReference type="InterPro" id="IPR000182">
    <property type="entry name" value="GNAT_dom"/>
</dbReference>
<name>A0A1I0JZL0_9FIRM</name>
<reference evidence="5" key="1">
    <citation type="submission" date="2016-10" db="EMBL/GenBank/DDBJ databases">
        <authorList>
            <person name="Varghese N."/>
            <person name="Submissions S."/>
        </authorList>
    </citation>
    <scope>NUCLEOTIDE SEQUENCE [LARGE SCALE GENOMIC DNA]</scope>
    <source>
        <strain evidence="5">NLAE-zl-G277</strain>
    </source>
</reference>